<dbReference type="Proteomes" id="UP000325081">
    <property type="component" value="Unassembled WGS sequence"/>
</dbReference>
<comment type="caution">
    <text evidence="1">The sequence shown here is derived from an EMBL/GenBank/DDBJ whole genome shotgun (WGS) entry which is preliminary data.</text>
</comment>
<keyword evidence="2" id="KW-1185">Reference proteome</keyword>
<sequence>MEFDGRWGMGSEVTGRLEMAIGRTHEVDVRNSDNLLIGTAVALWLGLGATLPIEKSFTLDQNILRNEQDSASAQIIISLLRGIQDLYEGYEASQAKLEGDSNPPSFLFIKASPARKTTPYDERGSLI</sequence>
<dbReference type="EMBL" id="BKCP01005461">
    <property type="protein sequence ID" value="GER38218.1"/>
    <property type="molecule type" value="Genomic_DNA"/>
</dbReference>
<protein>
    <submittedName>
        <fullName evidence="1">Cytochrome b6-f complex subunit 4</fullName>
    </submittedName>
</protein>
<evidence type="ECO:0000313" key="2">
    <source>
        <dbReference type="Proteomes" id="UP000325081"/>
    </source>
</evidence>
<organism evidence="1 2">
    <name type="scientific">Striga asiatica</name>
    <name type="common">Asiatic witchweed</name>
    <name type="synonym">Buchnera asiatica</name>
    <dbReference type="NCBI Taxonomy" id="4170"/>
    <lineage>
        <taxon>Eukaryota</taxon>
        <taxon>Viridiplantae</taxon>
        <taxon>Streptophyta</taxon>
        <taxon>Embryophyta</taxon>
        <taxon>Tracheophyta</taxon>
        <taxon>Spermatophyta</taxon>
        <taxon>Magnoliopsida</taxon>
        <taxon>eudicotyledons</taxon>
        <taxon>Gunneridae</taxon>
        <taxon>Pentapetalae</taxon>
        <taxon>asterids</taxon>
        <taxon>lamiids</taxon>
        <taxon>Lamiales</taxon>
        <taxon>Orobanchaceae</taxon>
        <taxon>Buchnereae</taxon>
        <taxon>Striga</taxon>
    </lineage>
</organism>
<dbReference type="AlphaFoldDB" id="A0A5A7Q071"/>
<accession>A0A5A7Q071</accession>
<reference evidence="2" key="1">
    <citation type="journal article" date="2019" name="Curr. Biol.">
        <title>Genome Sequence of Striga asiatica Provides Insight into the Evolution of Plant Parasitism.</title>
        <authorList>
            <person name="Yoshida S."/>
            <person name="Kim S."/>
            <person name="Wafula E.K."/>
            <person name="Tanskanen J."/>
            <person name="Kim Y.M."/>
            <person name="Honaas L."/>
            <person name="Yang Z."/>
            <person name="Spallek T."/>
            <person name="Conn C.E."/>
            <person name="Ichihashi Y."/>
            <person name="Cheong K."/>
            <person name="Cui S."/>
            <person name="Der J.P."/>
            <person name="Gundlach H."/>
            <person name="Jiao Y."/>
            <person name="Hori C."/>
            <person name="Ishida J.K."/>
            <person name="Kasahara H."/>
            <person name="Kiba T."/>
            <person name="Kim M.S."/>
            <person name="Koo N."/>
            <person name="Laohavisit A."/>
            <person name="Lee Y.H."/>
            <person name="Lumba S."/>
            <person name="McCourt P."/>
            <person name="Mortimer J.C."/>
            <person name="Mutuku J.M."/>
            <person name="Nomura T."/>
            <person name="Sasaki-Sekimoto Y."/>
            <person name="Seto Y."/>
            <person name="Wang Y."/>
            <person name="Wakatake T."/>
            <person name="Sakakibara H."/>
            <person name="Demura T."/>
            <person name="Yamaguchi S."/>
            <person name="Yoneyama K."/>
            <person name="Manabe R.I."/>
            <person name="Nelson D.C."/>
            <person name="Schulman A.H."/>
            <person name="Timko M.P."/>
            <person name="dePamphilis C.W."/>
            <person name="Choi D."/>
            <person name="Shirasu K."/>
        </authorList>
    </citation>
    <scope>NUCLEOTIDE SEQUENCE [LARGE SCALE GENOMIC DNA]</scope>
    <source>
        <strain evidence="2">cv. UVA1</strain>
    </source>
</reference>
<evidence type="ECO:0000313" key="1">
    <source>
        <dbReference type="EMBL" id="GER38218.1"/>
    </source>
</evidence>
<proteinExistence type="predicted"/>
<name>A0A5A7Q071_STRAF</name>
<gene>
    <name evidence="1" type="ORF">STAS_14706</name>
</gene>
<dbReference type="OrthoDB" id="244at2759"/>